<accession>A0A7I7X0V0</accession>
<sequence length="64" mass="6875">MYPVGLLGGHSVAEHSAFGRFAGDVGDSASNLVVVWHRYSIHNAVLHIVADAPADNFSRVNLRC</sequence>
<name>A0A7I7X0V0_9MYCO</name>
<dbReference type="AlphaFoldDB" id="A0A7I7X0V0"/>
<proteinExistence type="predicted"/>
<dbReference type="Proteomes" id="UP000467260">
    <property type="component" value="Chromosome"/>
</dbReference>
<gene>
    <name evidence="1" type="ORF">MHIB_14700</name>
</gene>
<evidence type="ECO:0000313" key="2">
    <source>
        <dbReference type="Proteomes" id="UP000467260"/>
    </source>
</evidence>
<evidence type="ECO:0000313" key="1">
    <source>
        <dbReference type="EMBL" id="BBZ23052.1"/>
    </source>
</evidence>
<organism evidence="1 2">
    <name type="scientific">Mycolicibacter hiberniae</name>
    <dbReference type="NCBI Taxonomy" id="29314"/>
    <lineage>
        <taxon>Bacteria</taxon>
        <taxon>Bacillati</taxon>
        <taxon>Actinomycetota</taxon>
        <taxon>Actinomycetes</taxon>
        <taxon>Mycobacteriales</taxon>
        <taxon>Mycobacteriaceae</taxon>
        <taxon>Mycolicibacter</taxon>
    </lineage>
</organism>
<dbReference type="KEGG" id="mhib:MHIB_14700"/>
<dbReference type="EMBL" id="AP022609">
    <property type="protein sequence ID" value="BBZ23052.1"/>
    <property type="molecule type" value="Genomic_DNA"/>
</dbReference>
<reference evidence="1 2" key="1">
    <citation type="journal article" date="2019" name="Emerg. Microbes Infect.">
        <title>Comprehensive subspecies identification of 175 nontuberculous mycobacteria species based on 7547 genomic profiles.</title>
        <authorList>
            <person name="Matsumoto Y."/>
            <person name="Kinjo T."/>
            <person name="Motooka D."/>
            <person name="Nabeya D."/>
            <person name="Jung N."/>
            <person name="Uechi K."/>
            <person name="Horii T."/>
            <person name="Iida T."/>
            <person name="Fujita J."/>
            <person name="Nakamura S."/>
        </authorList>
    </citation>
    <scope>NUCLEOTIDE SEQUENCE [LARGE SCALE GENOMIC DNA]</scope>
    <source>
        <strain evidence="1 2">JCM 13571</strain>
    </source>
</reference>
<protein>
    <submittedName>
        <fullName evidence="1">Uncharacterized protein</fullName>
    </submittedName>
</protein>
<keyword evidence="2" id="KW-1185">Reference proteome</keyword>